<reference evidence="1 2" key="1">
    <citation type="submission" date="2018-11" db="EMBL/GenBank/DDBJ databases">
        <title>Genome sequencing of Paenibacillus lentus DSM25539(T).</title>
        <authorList>
            <person name="Kook J.-K."/>
            <person name="Park S.-N."/>
            <person name="Lim Y.K."/>
        </authorList>
    </citation>
    <scope>NUCLEOTIDE SEQUENCE [LARGE SCALE GENOMIC DNA]</scope>
    <source>
        <strain evidence="1 2">DSM 25539</strain>
    </source>
</reference>
<name>A0A3Q8SCC5_9BACL</name>
<keyword evidence="2" id="KW-1185">Reference proteome</keyword>
<dbReference type="RefSeq" id="WP_125083361.1">
    <property type="nucleotide sequence ID" value="NZ_CP034248.1"/>
</dbReference>
<evidence type="ECO:0000313" key="1">
    <source>
        <dbReference type="EMBL" id="AZK47331.1"/>
    </source>
</evidence>
<protein>
    <submittedName>
        <fullName evidence="1">Uncharacterized protein</fullName>
    </submittedName>
</protein>
<organism evidence="1 2">
    <name type="scientific">Paenibacillus lentus</name>
    <dbReference type="NCBI Taxonomy" id="1338368"/>
    <lineage>
        <taxon>Bacteria</taxon>
        <taxon>Bacillati</taxon>
        <taxon>Bacillota</taxon>
        <taxon>Bacilli</taxon>
        <taxon>Bacillales</taxon>
        <taxon>Paenibacillaceae</taxon>
        <taxon>Paenibacillus</taxon>
    </lineage>
</organism>
<dbReference type="Proteomes" id="UP000273145">
    <property type="component" value="Chromosome"/>
</dbReference>
<evidence type="ECO:0000313" key="2">
    <source>
        <dbReference type="Proteomes" id="UP000273145"/>
    </source>
</evidence>
<proteinExistence type="predicted"/>
<accession>A0A3Q8SCC5</accession>
<dbReference type="EMBL" id="CP034248">
    <property type="protein sequence ID" value="AZK47331.1"/>
    <property type="molecule type" value="Genomic_DNA"/>
</dbReference>
<sequence>MKFSQNHEVVTSSVVGLPLFNKDTIFNNSGYFDDIADINVEVSNNSFRILFDHSPIVSHIQNGRILFGLTEQKLLAMIEVSDISKTEHEQLKLALNV</sequence>
<dbReference type="KEGG" id="plen:EIM92_15140"/>
<dbReference type="AlphaFoldDB" id="A0A3Q8SCC5"/>
<gene>
    <name evidence="1" type="ORF">EIM92_15140</name>
</gene>